<keyword evidence="3" id="KW-1185">Reference proteome</keyword>
<feature type="non-terminal residue" evidence="2">
    <location>
        <position position="1"/>
    </location>
</feature>
<feature type="compositionally biased region" description="Polar residues" evidence="1">
    <location>
        <begin position="26"/>
        <end position="37"/>
    </location>
</feature>
<sequence length="96" mass="10224">MKRWELGDARAGFASQRATGSMGHASLTTTAQRSAATKASPEATVLGSVTAAFALGTPQRKTCVEDIVSLQERHVEDNRGCSIRFTEMAPKVIGMI</sequence>
<organism evidence="2 3">
    <name type="scientific">Cucurbita argyrosperma subsp. sororia</name>
    <dbReference type="NCBI Taxonomy" id="37648"/>
    <lineage>
        <taxon>Eukaryota</taxon>
        <taxon>Viridiplantae</taxon>
        <taxon>Streptophyta</taxon>
        <taxon>Embryophyta</taxon>
        <taxon>Tracheophyta</taxon>
        <taxon>Spermatophyta</taxon>
        <taxon>Magnoliopsida</taxon>
        <taxon>eudicotyledons</taxon>
        <taxon>Gunneridae</taxon>
        <taxon>Pentapetalae</taxon>
        <taxon>rosids</taxon>
        <taxon>fabids</taxon>
        <taxon>Cucurbitales</taxon>
        <taxon>Cucurbitaceae</taxon>
        <taxon>Cucurbiteae</taxon>
        <taxon>Cucurbita</taxon>
    </lineage>
</organism>
<evidence type="ECO:0000313" key="3">
    <source>
        <dbReference type="Proteomes" id="UP000685013"/>
    </source>
</evidence>
<accession>A0AAV6LVM0</accession>
<reference evidence="2 3" key="1">
    <citation type="journal article" date="2021" name="Hortic Res">
        <title>The domestication of Cucurbita argyrosperma as revealed by the genome of its wild relative.</title>
        <authorList>
            <person name="Barrera-Redondo J."/>
            <person name="Sanchez-de la Vega G."/>
            <person name="Aguirre-Liguori J.A."/>
            <person name="Castellanos-Morales G."/>
            <person name="Gutierrez-Guerrero Y.T."/>
            <person name="Aguirre-Dugua X."/>
            <person name="Aguirre-Planter E."/>
            <person name="Tenaillon M.I."/>
            <person name="Lira-Saade R."/>
            <person name="Eguiarte L.E."/>
        </authorList>
    </citation>
    <scope>NUCLEOTIDE SEQUENCE [LARGE SCALE GENOMIC DNA]</scope>
    <source>
        <strain evidence="2">JBR-2021</strain>
    </source>
</reference>
<evidence type="ECO:0000256" key="1">
    <source>
        <dbReference type="SAM" id="MobiDB-lite"/>
    </source>
</evidence>
<protein>
    <submittedName>
        <fullName evidence="2">Uncharacterized protein</fullName>
    </submittedName>
</protein>
<feature type="region of interest" description="Disordered" evidence="1">
    <location>
        <begin position="15"/>
        <end position="41"/>
    </location>
</feature>
<dbReference type="AlphaFoldDB" id="A0AAV6LVM0"/>
<dbReference type="Proteomes" id="UP000685013">
    <property type="component" value="Chromosome 20"/>
</dbReference>
<proteinExistence type="predicted"/>
<evidence type="ECO:0000313" key="2">
    <source>
        <dbReference type="EMBL" id="KAG6571313.1"/>
    </source>
</evidence>
<comment type="caution">
    <text evidence="2">The sequence shown here is derived from an EMBL/GenBank/DDBJ whole genome shotgun (WGS) entry which is preliminary data.</text>
</comment>
<dbReference type="EMBL" id="JAGKQH010000020">
    <property type="protein sequence ID" value="KAG6571313.1"/>
    <property type="molecule type" value="Genomic_DNA"/>
</dbReference>
<name>A0AAV6LVM0_9ROSI</name>
<gene>
    <name evidence="2" type="ORF">SDJN03_30228</name>
</gene>